<name>A0A915JWV2_ROMCU</name>
<reference evidence="2" key="1">
    <citation type="submission" date="2022-11" db="UniProtKB">
        <authorList>
            <consortium name="WormBaseParasite"/>
        </authorList>
    </citation>
    <scope>IDENTIFICATION</scope>
</reference>
<dbReference type="AlphaFoldDB" id="A0A915JWV2"/>
<accession>A0A915JWV2</accession>
<evidence type="ECO:0000313" key="1">
    <source>
        <dbReference type="Proteomes" id="UP000887565"/>
    </source>
</evidence>
<evidence type="ECO:0000313" key="2">
    <source>
        <dbReference type="WBParaSite" id="nRc.2.0.1.t30563-RA"/>
    </source>
</evidence>
<sequence length="22" mass="2515">MNICAIFSLCSFLFGMTLVLYQ</sequence>
<keyword evidence="1" id="KW-1185">Reference proteome</keyword>
<dbReference type="WBParaSite" id="nRc.2.0.1.t30563-RA">
    <property type="protein sequence ID" value="nRc.2.0.1.t30563-RA"/>
    <property type="gene ID" value="nRc.2.0.1.g30563"/>
</dbReference>
<protein>
    <submittedName>
        <fullName evidence="2">NADH dehydrogenase subunit 6</fullName>
    </submittedName>
</protein>
<organism evidence="1 2">
    <name type="scientific">Romanomermis culicivorax</name>
    <name type="common">Nematode worm</name>
    <dbReference type="NCBI Taxonomy" id="13658"/>
    <lineage>
        <taxon>Eukaryota</taxon>
        <taxon>Metazoa</taxon>
        <taxon>Ecdysozoa</taxon>
        <taxon>Nematoda</taxon>
        <taxon>Enoplea</taxon>
        <taxon>Dorylaimia</taxon>
        <taxon>Mermithida</taxon>
        <taxon>Mermithoidea</taxon>
        <taxon>Mermithidae</taxon>
        <taxon>Romanomermis</taxon>
    </lineage>
</organism>
<dbReference type="Proteomes" id="UP000887565">
    <property type="component" value="Unplaced"/>
</dbReference>
<proteinExistence type="predicted"/>